<evidence type="ECO:0000259" key="20">
    <source>
        <dbReference type="PROSITE" id="PS50103"/>
    </source>
</evidence>
<dbReference type="EMBL" id="BTFZ01000002">
    <property type="protein sequence ID" value="GMM34314.1"/>
    <property type="molecule type" value="Genomic_DNA"/>
</dbReference>
<keyword evidence="8 17" id="KW-0863">Zinc-finger</keyword>
<keyword evidence="6" id="KW-0507">mRNA processing</keyword>
<name>A0AAV5QHU9_9ASCO</name>
<evidence type="ECO:0000256" key="15">
    <source>
        <dbReference type="ARBA" id="ARBA00049447"/>
    </source>
</evidence>
<keyword evidence="5 18" id="KW-0288">FMN</keyword>
<comment type="catalytic activity">
    <reaction evidence="14">
        <text>a 5,6-dihydrouridine in mRNA + NAD(+) = a uridine in mRNA + NADH + H(+)</text>
        <dbReference type="Rhea" id="RHEA:69851"/>
        <dbReference type="Rhea" id="RHEA-COMP:14658"/>
        <dbReference type="Rhea" id="RHEA-COMP:17789"/>
        <dbReference type="ChEBI" id="CHEBI:15378"/>
        <dbReference type="ChEBI" id="CHEBI:57540"/>
        <dbReference type="ChEBI" id="CHEBI:57945"/>
        <dbReference type="ChEBI" id="CHEBI:65315"/>
        <dbReference type="ChEBI" id="CHEBI:74443"/>
    </reaction>
    <physiologicalReaction direction="right-to-left" evidence="14">
        <dbReference type="Rhea" id="RHEA:69853"/>
    </physiologicalReaction>
</comment>
<dbReference type="GO" id="GO:0008270">
    <property type="term" value="F:zinc ion binding"/>
    <property type="evidence" value="ECO:0007669"/>
    <property type="project" value="UniProtKB-KW"/>
</dbReference>
<dbReference type="AlphaFoldDB" id="A0AAV5QHU9"/>
<dbReference type="InterPro" id="IPR000571">
    <property type="entry name" value="Znf_CCCH"/>
</dbReference>
<sequence>MSEADSSLKRNNEESVSSGNDTATISKKLKASTVQKLRPISLDYSGLAHIKKEYVITESDNTVKYLEVDDDAAEQNDKADAIEASGDGGKGKKKEKKRGQNKKRDLIQPKDKVQLCSYYVDPSHIKDHPCSYGDKCNRCHDVEKYLEAKLPDIEVTKCPNFEAFGVCSAGIKCRWLKHHYNKETGELIKDLEKNEKAIKEGNYEVNKISHEQKLRLSTSKRNREKNFDFKRSNEIIEYLDKITKHNAKWNNSGDGEEIKGDTDNAIEERKQHQFDYVEAPVKAWEKKKLNYNKTKVISPLTTVGNLPYRRLMKKLYDVDTTFSEMALSTPLIQGQNSEWALMKAHASEIPGFAAQIAASKPWQAVKATELISEFTPNMSEINLNCGCPIDLLFKQGAGSGLLEQPAKTERILKGMNLVSNDIPVTVKIRMGTRDDSPMADHLVKRFLYANDNTTGVPDIGAITLHGRSRQQRYTKLADWDYVSKVGQIVQDYNHKQEENKDSYDLPNKVFFIANGDCYNYQDWHNLTAEGTGIDTVMVARGALIKPWLFDEISAGQYLDKSASERLDIIKQYSEFAINHWGSDEYGVNLSRRFLCEWLSFTYRYIPVGILERLPNQINERPPKWKGRNELETLLASGDYKDWIKITEMFLGPVHPNFGFIPKHKSNAY</sequence>
<evidence type="ECO:0000256" key="5">
    <source>
        <dbReference type="ARBA" id="ARBA00022643"/>
    </source>
</evidence>
<evidence type="ECO:0000256" key="14">
    <source>
        <dbReference type="ARBA" id="ARBA00048342"/>
    </source>
</evidence>
<dbReference type="PROSITE" id="PS50103">
    <property type="entry name" value="ZF_C3H1"/>
    <property type="match status" value="1"/>
</dbReference>
<dbReference type="CDD" id="cd02801">
    <property type="entry name" value="DUS_like_FMN"/>
    <property type="match status" value="1"/>
</dbReference>
<evidence type="ECO:0000256" key="11">
    <source>
        <dbReference type="ARBA" id="ARBA00023027"/>
    </source>
</evidence>
<dbReference type="RefSeq" id="XP_064851314.1">
    <property type="nucleotide sequence ID" value="XM_064995242.1"/>
</dbReference>
<dbReference type="PANTHER" id="PTHR45846">
    <property type="entry name" value="TRNA-DIHYDROURIDINE(47) SYNTHASE [NAD(P)(+)]-LIKE"/>
    <property type="match status" value="1"/>
</dbReference>
<keyword evidence="10 18" id="KW-0560">Oxidoreductase</keyword>
<evidence type="ECO:0000256" key="8">
    <source>
        <dbReference type="ARBA" id="ARBA00022771"/>
    </source>
</evidence>
<evidence type="ECO:0000256" key="3">
    <source>
        <dbReference type="ARBA" id="ARBA00022143"/>
    </source>
</evidence>
<dbReference type="PROSITE" id="PS01136">
    <property type="entry name" value="UPF0034"/>
    <property type="match status" value="1"/>
</dbReference>
<comment type="catalytic activity">
    <reaction evidence="16">
        <text>5,6-dihydrouridine(47) in tRNA + NADP(+) = uridine(47) in tRNA + NADPH + H(+)</text>
        <dbReference type="Rhea" id="RHEA:53360"/>
        <dbReference type="Rhea" id="RHEA-COMP:13539"/>
        <dbReference type="Rhea" id="RHEA-COMP:13540"/>
        <dbReference type="ChEBI" id="CHEBI:15378"/>
        <dbReference type="ChEBI" id="CHEBI:57783"/>
        <dbReference type="ChEBI" id="CHEBI:58349"/>
        <dbReference type="ChEBI" id="CHEBI:65315"/>
        <dbReference type="ChEBI" id="CHEBI:74443"/>
        <dbReference type="EC" id="1.3.1.89"/>
    </reaction>
    <physiologicalReaction direction="right-to-left" evidence="16">
        <dbReference type="Rhea" id="RHEA:53362"/>
    </physiologicalReaction>
</comment>
<feature type="region of interest" description="Disordered" evidence="19">
    <location>
        <begin position="76"/>
        <end position="104"/>
    </location>
</feature>
<reference evidence="21 22" key="1">
    <citation type="journal article" date="2023" name="Elife">
        <title>Identification of key yeast species and microbe-microbe interactions impacting larval growth of Drosophila in the wild.</title>
        <authorList>
            <person name="Mure A."/>
            <person name="Sugiura Y."/>
            <person name="Maeda R."/>
            <person name="Honda K."/>
            <person name="Sakurai N."/>
            <person name="Takahashi Y."/>
            <person name="Watada M."/>
            <person name="Katoh T."/>
            <person name="Gotoh A."/>
            <person name="Gotoh Y."/>
            <person name="Taniguchi I."/>
            <person name="Nakamura K."/>
            <person name="Hayashi T."/>
            <person name="Katayama T."/>
            <person name="Uemura T."/>
            <person name="Hattori Y."/>
        </authorList>
    </citation>
    <scope>NUCLEOTIDE SEQUENCE [LARGE SCALE GENOMIC DNA]</scope>
    <source>
        <strain evidence="21 22">SC-9</strain>
    </source>
</reference>
<dbReference type="InterPro" id="IPR018517">
    <property type="entry name" value="tRNA_hU_synthase_CS"/>
</dbReference>
<evidence type="ECO:0000256" key="6">
    <source>
        <dbReference type="ARBA" id="ARBA00022664"/>
    </source>
</evidence>
<evidence type="ECO:0000256" key="2">
    <source>
        <dbReference type="ARBA" id="ARBA00012376"/>
    </source>
</evidence>
<protein>
    <recommendedName>
        <fullName evidence="3 18">tRNA-dihydrouridine(47) synthase [NAD(P)(+)]</fullName>
        <ecNumber evidence="2 18">1.3.1.89</ecNumber>
    </recommendedName>
    <alternativeName>
        <fullName evidence="18">tRNA-dihydrouridine synthase 3</fullName>
    </alternativeName>
</protein>
<dbReference type="GO" id="GO:0102265">
    <property type="term" value="F:tRNA-dihydrouridine47 synthase activity"/>
    <property type="evidence" value="ECO:0007669"/>
    <property type="project" value="UniProtKB-EC"/>
</dbReference>
<gene>
    <name evidence="21" type="ORF">DASC09_016390</name>
</gene>
<evidence type="ECO:0000256" key="17">
    <source>
        <dbReference type="PROSITE-ProRule" id="PRU00723"/>
    </source>
</evidence>
<keyword evidence="11 18" id="KW-0520">NAD</keyword>
<comment type="catalytic activity">
    <reaction evidence="13">
        <text>5,6-dihydrouridine(47) in tRNA + NAD(+) = uridine(47) in tRNA + NADH + H(+)</text>
        <dbReference type="Rhea" id="RHEA:53364"/>
        <dbReference type="Rhea" id="RHEA-COMP:13539"/>
        <dbReference type="Rhea" id="RHEA-COMP:13540"/>
        <dbReference type="ChEBI" id="CHEBI:15378"/>
        <dbReference type="ChEBI" id="CHEBI:57540"/>
        <dbReference type="ChEBI" id="CHEBI:57945"/>
        <dbReference type="ChEBI" id="CHEBI:65315"/>
        <dbReference type="ChEBI" id="CHEBI:74443"/>
        <dbReference type="EC" id="1.3.1.89"/>
    </reaction>
    <physiologicalReaction direction="right-to-left" evidence="13">
        <dbReference type="Rhea" id="RHEA:53366"/>
    </physiologicalReaction>
</comment>
<evidence type="ECO:0000256" key="4">
    <source>
        <dbReference type="ARBA" id="ARBA00022630"/>
    </source>
</evidence>
<evidence type="ECO:0000256" key="13">
    <source>
        <dbReference type="ARBA" id="ARBA00048266"/>
    </source>
</evidence>
<keyword evidence="7 18" id="KW-0819">tRNA processing</keyword>
<feature type="compositionally biased region" description="Polar residues" evidence="19">
    <location>
        <begin position="14"/>
        <end position="25"/>
    </location>
</feature>
<dbReference type="InterPro" id="IPR035587">
    <property type="entry name" value="DUS-like_FMN-bd"/>
</dbReference>
<comment type="cofactor">
    <cofactor evidence="1 18">
        <name>FMN</name>
        <dbReference type="ChEBI" id="CHEBI:58210"/>
    </cofactor>
</comment>
<dbReference type="EC" id="1.3.1.89" evidence="2 18"/>
<feature type="compositionally biased region" description="Basic residues" evidence="19">
    <location>
        <begin position="91"/>
        <end position="101"/>
    </location>
</feature>
<feature type="region of interest" description="Disordered" evidence="19">
    <location>
        <begin position="1"/>
        <end position="29"/>
    </location>
</feature>
<keyword evidence="17 18" id="KW-0479">Metal-binding</keyword>
<keyword evidence="9 18" id="KW-0521">NADP</keyword>
<comment type="function">
    <text evidence="12">Catalyzes the synthesis of dihydrouridine, a modified base found in the D-loop of most tRNAs. Specifically modifies U47 in cytoplasmic tRNAs. Catalyzes the synthesis of dihydrouridine in some mRNAs, thereby affecting their translation.</text>
</comment>
<evidence type="ECO:0000256" key="10">
    <source>
        <dbReference type="ARBA" id="ARBA00023002"/>
    </source>
</evidence>
<evidence type="ECO:0000256" key="9">
    <source>
        <dbReference type="ARBA" id="ARBA00022857"/>
    </source>
</evidence>
<dbReference type="GO" id="GO:0003723">
    <property type="term" value="F:RNA binding"/>
    <property type="evidence" value="ECO:0007669"/>
    <property type="project" value="TreeGrafter"/>
</dbReference>
<accession>A0AAV5QHU9</accession>
<keyword evidence="17 18" id="KW-0862">Zinc</keyword>
<keyword evidence="22" id="KW-1185">Reference proteome</keyword>
<dbReference type="Proteomes" id="UP001360560">
    <property type="component" value="Unassembled WGS sequence"/>
</dbReference>
<evidence type="ECO:0000256" key="18">
    <source>
        <dbReference type="RuleBase" id="RU291113"/>
    </source>
</evidence>
<comment type="similarity">
    <text evidence="18">Belongs to the dus family. Dus3 subfamily.</text>
</comment>
<dbReference type="SUPFAM" id="SSF51395">
    <property type="entry name" value="FMN-linked oxidoreductases"/>
    <property type="match status" value="1"/>
</dbReference>
<dbReference type="GO" id="GO:0006397">
    <property type="term" value="P:mRNA processing"/>
    <property type="evidence" value="ECO:0007669"/>
    <property type="project" value="UniProtKB-KW"/>
</dbReference>
<dbReference type="Gene3D" id="3.20.20.70">
    <property type="entry name" value="Aldolase class I"/>
    <property type="match status" value="1"/>
</dbReference>
<feature type="domain" description="C3H1-type" evidence="20">
    <location>
        <begin position="110"/>
        <end position="143"/>
    </location>
</feature>
<keyword evidence="4 18" id="KW-0285">Flavoprotein</keyword>
<evidence type="ECO:0000256" key="1">
    <source>
        <dbReference type="ARBA" id="ARBA00001917"/>
    </source>
</evidence>
<proteinExistence type="inferred from homology"/>
<evidence type="ECO:0000256" key="19">
    <source>
        <dbReference type="SAM" id="MobiDB-lite"/>
    </source>
</evidence>
<evidence type="ECO:0000256" key="16">
    <source>
        <dbReference type="ARBA" id="ARBA00049513"/>
    </source>
</evidence>
<dbReference type="InterPro" id="IPR013785">
    <property type="entry name" value="Aldolase_TIM"/>
</dbReference>
<evidence type="ECO:0000313" key="21">
    <source>
        <dbReference type="EMBL" id="GMM34314.1"/>
    </source>
</evidence>
<comment type="catalytic activity">
    <reaction evidence="15">
        <text>a 5,6-dihydrouridine in mRNA + NADP(+) = a uridine in mRNA + NADPH + H(+)</text>
        <dbReference type="Rhea" id="RHEA:69855"/>
        <dbReference type="Rhea" id="RHEA-COMP:14658"/>
        <dbReference type="Rhea" id="RHEA-COMP:17789"/>
        <dbReference type="ChEBI" id="CHEBI:15378"/>
        <dbReference type="ChEBI" id="CHEBI:57783"/>
        <dbReference type="ChEBI" id="CHEBI:58349"/>
        <dbReference type="ChEBI" id="CHEBI:65315"/>
        <dbReference type="ChEBI" id="CHEBI:74443"/>
    </reaction>
    <physiologicalReaction direction="right-to-left" evidence="15">
        <dbReference type="Rhea" id="RHEA:69857"/>
    </physiologicalReaction>
</comment>
<dbReference type="Pfam" id="PF01207">
    <property type="entry name" value="Dus"/>
    <property type="match status" value="1"/>
</dbReference>
<dbReference type="GO" id="GO:0050660">
    <property type="term" value="F:flavin adenine dinucleotide binding"/>
    <property type="evidence" value="ECO:0007669"/>
    <property type="project" value="UniProtKB-UniRule"/>
</dbReference>
<evidence type="ECO:0000256" key="12">
    <source>
        <dbReference type="ARBA" id="ARBA00045934"/>
    </source>
</evidence>
<evidence type="ECO:0000256" key="7">
    <source>
        <dbReference type="ARBA" id="ARBA00022694"/>
    </source>
</evidence>
<dbReference type="GeneID" id="90072293"/>
<dbReference type="PANTHER" id="PTHR45846:SF1">
    <property type="entry name" value="TRNA-DIHYDROURIDINE(47) SYNTHASE [NAD(P)(+)]-LIKE"/>
    <property type="match status" value="1"/>
</dbReference>
<feature type="zinc finger region" description="C3H1-type" evidence="17">
    <location>
        <begin position="110"/>
        <end position="143"/>
    </location>
</feature>
<evidence type="ECO:0000313" key="22">
    <source>
        <dbReference type="Proteomes" id="UP001360560"/>
    </source>
</evidence>
<feature type="compositionally biased region" description="Basic and acidic residues" evidence="19">
    <location>
        <begin position="1"/>
        <end position="13"/>
    </location>
</feature>
<comment type="caution">
    <text evidence="21">The sequence shown here is derived from an EMBL/GenBank/DDBJ whole genome shotgun (WGS) entry which is preliminary data.</text>
</comment>
<organism evidence="21 22">
    <name type="scientific">Saccharomycopsis crataegensis</name>
    <dbReference type="NCBI Taxonomy" id="43959"/>
    <lineage>
        <taxon>Eukaryota</taxon>
        <taxon>Fungi</taxon>
        <taxon>Dikarya</taxon>
        <taxon>Ascomycota</taxon>
        <taxon>Saccharomycotina</taxon>
        <taxon>Saccharomycetes</taxon>
        <taxon>Saccharomycopsidaceae</taxon>
        <taxon>Saccharomycopsis</taxon>
    </lineage>
</organism>